<dbReference type="Pfam" id="PF13391">
    <property type="entry name" value="HNH_2"/>
    <property type="match status" value="1"/>
</dbReference>
<feature type="domain" description="HNH nuclease" evidence="1">
    <location>
        <begin position="172"/>
        <end position="224"/>
    </location>
</feature>
<organism evidence="2 3">
    <name type="scientific">Bradyrhizobium vignae</name>
    <dbReference type="NCBI Taxonomy" id="1549949"/>
    <lineage>
        <taxon>Bacteria</taxon>
        <taxon>Pseudomonadati</taxon>
        <taxon>Pseudomonadota</taxon>
        <taxon>Alphaproteobacteria</taxon>
        <taxon>Hyphomicrobiales</taxon>
        <taxon>Nitrobacteraceae</taxon>
        <taxon>Bradyrhizobium</taxon>
    </lineage>
</organism>
<evidence type="ECO:0000313" key="2">
    <source>
        <dbReference type="EMBL" id="MBP0112789.1"/>
    </source>
</evidence>
<keyword evidence="2" id="KW-0378">Hydrolase</keyword>
<name>A0ABS3ZXB3_9BRAD</name>
<reference evidence="2 3" key="1">
    <citation type="submission" date="2021-03" db="EMBL/GenBank/DDBJ databases">
        <title>Genome Sequence of Bradyrhizobium vignae strain ISRA400.</title>
        <authorList>
            <person name="Tisa L.S."/>
            <person name="Svistoonoff S."/>
            <person name="Hocher V."/>
            <person name="Fall S."/>
            <person name="Zaiya A."/>
            <person name="Naing D."/>
            <person name="Niang N."/>
            <person name="Diouf A."/>
            <person name="Dasylva M.C."/>
            <person name="Toure O."/>
            <person name="Gueye M."/>
            <person name="Gully D."/>
            <person name="Tisseyre P."/>
            <person name="Simpson S."/>
            <person name="Morris K."/>
            <person name="Thomas W.K."/>
        </authorList>
    </citation>
    <scope>NUCLEOTIDE SEQUENCE [LARGE SCALE GENOMIC DNA]</scope>
    <source>
        <strain evidence="2 3">ISRA400</strain>
    </source>
</reference>
<sequence>MSSQHFIAYHNVDQRGVALSRARSGYFETNKPTLPQKGDVLWCFEGKGRRKEYRLVKRALVARSDKRSSGFQVRYLDADVLDAVVNDMSWFKKLFDAQGRFGFGLNRISDIETIDELESFAAGVRADAVEEDVDAISRDGSLSPTTRKALIDARRGQGRFRSELDDHWGHACAATNCKIRVVLRASHIKPWRLSNNTERLDPANGILLAANVDILFDRGLVSFDDDGRMLTSSRLSATDLRLLGLPADLRKRPGARQRTYLAHHRQAFGFSA</sequence>
<dbReference type="Proteomes" id="UP000669317">
    <property type="component" value="Unassembled WGS sequence"/>
</dbReference>
<gene>
    <name evidence="2" type="ORF">JWS04_17190</name>
</gene>
<proteinExistence type="predicted"/>
<protein>
    <submittedName>
        <fullName evidence="2">HNH endonuclease</fullName>
    </submittedName>
</protein>
<evidence type="ECO:0000259" key="1">
    <source>
        <dbReference type="Pfam" id="PF13391"/>
    </source>
</evidence>
<keyword evidence="2" id="KW-0540">Nuclease</keyword>
<dbReference type="RefSeq" id="WP_209295378.1">
    <property type="nucleotide sequence ID" value="NZ_JAGIKT010000038.1"/>
</dbReference>
<keyword evidence="2" id="KW-0255">Endonuclease</keyword>
<accession>A0ABS3ZXB3</accession>
<evidence type="ECO:0000313" key="3">
    <source>
        <dbReference type="Proteomes" id="UP000669317"/>
    </source>
</evidence>
<dbReference type="GO" id="GO:0004519">
    <property type="term" value="F:endonuclease activity"/>
    <property type="evidence" value="ECO:0007669"/>
    <property type="project" value="UniProtKB-KW"/>
</dbReference>
<dbReference type="InterPro" id="IPR003615">
    <property type="entry name" value="HNH_nuc"/>
</dbReference>
<keyword evidence="3" id="KW-1185">Reference proteome</keyword>
<comment type="caution">
    <text evidence="2">The sequence shown here is derived from an EMBL/GenBank/DDBJ whole genome shotgun (WGS) entry which is preliminary data.</text>
</comment>
<dbReference type="EMBL" id="JAGIKT010000038">
    <property type="protein sequence ID" value="MBP0112789.1"/>
    <property type="molecule type" value="Genomic_DNA"/>
</dbReference>